<protein>
    <submittedName>
        <fullName evidence="5">DUF3048 domain-containing protein</fullName>
    </submittedName>
</protein>
<reference evidence="5" key="1">
    <citation type="submission" date="2018-09" db="EMBL/GenBank/DDBJ databases">
        <title>Murine metabolic-syndrome-specific gut microbial biobank.</title>
        <authorList>
            <person name="Liu C."/>
        </authorList>
    </citation>
    <scope>NUCLEOTIDE SEQUENCE</scope>
    <source>
        <strain evidence="5">D42-62</strain>
    </source>
</reference>
<feature type="chain" id="PRO_5040986122" evidence="2">
    <location>
        <begin position="25"/>
        <end position="386"/>
    </location>
</feature>
<gene>
    <name evidence="5" type="ORF">D5281_01110</name>
</gene>
<evidence type="ECO:0000313" key="6">
    <source>
        <dbReference type="Proteomes" id="UP001154420"/>
    </source>
</evidence>
<keyword evidence="2" id="KW-0732">Signal</keyword>
<evidence type="ECO:0000256" key="2">
    <source>
        <dbReference type="SAM" id="SignalP"/>
    </source>
</evidence>
<comment type="caution">
    <text evidence="5">The sequence shown here is derived from an EMBL/GenBank/DDBJ whole genome shotgun (WGS) entry which is preliminary data.</text>
</comment>
<evidence type="ECO:0000256" key="1">
    <source>
        <dbReference type="SAM" id="MobiDB-lite"/>
    </source>
</evidence>
<dbReference type="Pfam" id="PF11258">
    <property type="entry name" value="DUF3048"/>
    <property type="match status" value="1"/>
</dbReference>
<evidence type="ECO:0000259" key="4">
    <source>
        <dbReference type="Pfam" id="PF17479"/>
    </source>
</evidence>
<dbReference type="Proteomes" id="UP001154420">
    <property type="component" value="Unassembled WGS sequence"/>
</dbReference>
<dbReference type="PROSITE" id="PS51257">
    <property type="entry name" value="PROKAR_LIPOPROTEIN"/>
    <property type="match status" value="1"/>
</dbReference>
<name>A0A9X5BCQ7_9FIRM</name>
<dbReference type="InterPro" id="IPR035328">
    <property type="entry name" value="DUF3048_C"/>
</dbReference>
<proteinExistence type="predicted"/>
<evidence type="ECO:0000313" key="5">
    <source>
        <dbReference type="EMBL" id="NBJ91213.1"/>
    </source>
</evidence>
<feature type="domain" description="DUF3048" evidence="4">
    <location>
        <begin position="258"/>
        <end position="367"/>
    </location>
</feature>
<feature type="region of interest" description="Disordered" evidence="1">
    <location>
        <begin position="28"/>
        <end position="62"/>
    </location>
</feature>
<dbReference type="Pfam" id="PF17479">
    <property type="entry name" value="DUF3048_C"/>
    <property type="match status" value="1"/>
</dbReference>
<dbReference type="AlphaFoldDB" id="A0A9X5BCQ7"/>
<dbReference type="EMBL" id="QZDT01000001">
    <property type="protein sequence ID" value="NBJ91213.1"/>
    <property type="molecule type" value="Genomic_DNA"/>
</dbReference>
<feature type="signal peptide" evidence="2">
    <location>
        <begin position="1"/>
        <end position="24"/>
    </location>
</feature>
<dbReference type="Gene3D" id="3.50.90.10">
    <property type="entry name" value="YerB-like"/>
    <property type="match status" value="1"/>
</dbReference>
<sequence>MKKFQKIIMTCLLPLLLFSGCSPKEDVQPPLEPIDSLNPAPQTSQAKEQAGSPEPAMDLPPADGMVRSRITNEWIDKKIADRRPISFMIPNTKTASQYGISKADILYECNVESSITRLMGICENWDDIEKIGNIRSSRDYFMYWSFEWDAFHVHYGGPFYMDDLLDRNDSDNINLNVDISKTYHFRDVAKNDFDNAFTSAAFIKKYIHNAGYSLNYRDNYSDEQHFLFSSEQKPNMLTQYDNSIDAYEVDMSLAYPLTNCYFKYNAETDLYDRYQHLSGTPDGPHIDLATNTPLAFKNLLVQNTYYEVRDQKGYLSFQCHDTTRDGWFFTNGKGIHVTWEKTSDYGATRYYDDNGNEIKLNTGKTMICILADGDTFMVDGKTINMD</sequence>
<dbReference type="InterPro" id="IPR023158">
    <property type="entry name" value="YerB-like_sf"/>
</dbReference>
<organism evidence="5 6">
    <name type="scientific">Parablautia muri</name>
    <dbReference type="NCBI Taxonomy" id="2320879"/>
    <lineage>
        <taxon>Bacteria</taxon>
        <taxon>Bacillati</taxon>
        <taxon>Bacillota</taxon>
        <taxon>Clostridia</taxon>
        <taxon>Lachnospirales</taxon>
        <taxon>Lachnospiraceae</taxon>
        <taxon>Parablautia</taxon>
    </lineage>
</organism>
<dbReference type="InterPro" id="IPR021416">
    <property type="entry name" value="DUF3048_N"/>
</dbReference>
<feature type="domain" description="DUF3048" evidence="3">
    <location>
        <begin position="71"/>
        <end position="213"/>
    </location>
</feature>
<dbReference type="SUPFAM" id="SSF159774">
    <property type="entry name" value="YerB-like"/>
    <property type="match status" value="1"/>
</dbReference>
<evidence type="ECO:0000259" key="3">
    <source>
        <dbReference type="Pfam" id="PF11258"/>
    </source>
</evidence>
<dbReference type="RefSeq" id="WP_160558293.1">
    <property type="nucleotide sequence ID" value="NZ_QZDT01000001.1"/>
</dbReference>
<keyword evidence="6" id="KW-1185">Reference proteome</keyword>
<accession>A0A9X5BCQ7</accession>
<dbReference type="OrthoDB" id="9779102at2"/>